<keyword evidence="4" id="KW-0808">Transferase</keyword>
<gene>
    <name evidence="4" type="ORF">PWB86_09780</name>
</gene>
<dbReference type="InterPro" id="IPR050566">
    <property type="entry name" value="Deoxyribonucleoside_kinase"/>
</dbReference>
<dbReference type="PANTHER" id="PTHR10513:SF35">
    <property type="entry name" value="DEOXYADENOSINE KINASE"/>
    <property type="match status" value="1"/>
</dbReference>
<dbReference type="PANTHER" id="PTHR10513">
    <property type="entry name" value="DEOXYNUCLEOSIDE KINASE"/>
    <property type="match status" value="1"/>
</dbReference>
<dbReference type="AlphaFoldDB" id="A0ABD7XC26"/>
<dbReference type="Pfam" id="PF01712">
    <property type="entry name" value="dNK"/>
    <property type="match status" value="1"/>
</dbReference>
<comment type="similarity">
    <text evidence="1">Belongs to the DCK/DGK family.</text>
</comment>
<sequence>MNAAISAGKTSLATILSEDLGTTAFYEKVEDMPMLEKFYSAGEDSRLALAFPLQIAFLNYRYDQLRKGLYLAEKGERNTVYDSSLLSDGLMAGNLFRRGEFPAEEYDLYQNLSQNMQSNVSGHPFSGFPDLVIYLDMSFETMLDHIQERGRDMEDIRKDATLVDYYKSVWTTYKNWAASYSQSALVTIDMDNTDFVHNEDDRNRVLDVIESRLVDLGLLTKKEFRDIKHKRGV</sequence>
<dbReference type="InterPro" id="IPR031314">
    <property type="entry name" value="DNK_dom"/>
</dbReference>
<organism evidence="4 5">
    <name type="scientific">Pediococcus pentosaceus</name>
    <dbReference type="NCBI Taxonomy" id="1255"/>
    <lineage>
        <taxon>Bacteria</taxon>
        <taxon>Bacillati</taxon>
        <taxon>Bacillota</taxon>
        <taxon>Bacilli</taxon>
        <taxon>Lactobacillales</taxon>
        <taxon>Lactobacillaceae</taxon>
        <taxon>Pediococcus</taxon>
    </lineage>
</organism>
<dbReference type="Gene3D" id="3.40.50.300">
    <property type="entry name" value="P-loop containing nucleotide triphosphate hydrolases"/>
    <property type="match status" value="1"/>
</dbReference>
<dbReference type="InterPro" id="IPR027417">
    <property type="entry name" value="P-loop_NTPase"/>
</dbReference>
<feature type="domain" description="Deoxynucleoside kinase" evidence="3">
    <location>
        <begin position="4"/>
        <end position="210"/>
    </location>
</feature>
<accession>A0ABD7XC26</accession>
<dbReference type="SUPFAM" id="SSF52540">
    <property type="entry name" value="P-loop containing nucleoside triphosphate hydrolases"/>
    <property type="match status" value="1"/>
</dbReference>
<evidence type="ECO:0000313" key="5">
    <source>
        <dbReference type="Proteomes" id="UP001214131"/>
    </source>
</evidence>
<proteinExistence type="inferred from homology"/>
<evidence type="ECO:0000313" key="4">
    <source>
        <dbReference type="EMBL" id="WEA58321.1"/>
    </source>
</evidence>
<dbReference type="Proteomes" id="UP001214131">
    <property type="component" value="Plasmid unnamed3"/>
</dbReference>
<dbReference type="InterPro" id="IPR002624">
    <property type="entry name" value="DCK/DGK"/>
</dbReference>
<keyword evidence="4" id="KW-0418">Kinase</keyword>
<dbReference type="PIRSF" id="PIRSF000705">
    <property type="entry name" value="DNK"/>
    <property type="match status" value="1"/>
</dbReference>
<feature type="active site" description="Proton acceptor" evidence="2">
    <location>
        <position position="82"/>
    </location>
</feature>
<dbReference type="GO" id="GO:0019136">
    <property type="term" value="F:deoxynucleoside kinase activity"/>
    <property type="evidence" value="ECO:0007669"/>
    <property type="project" value="UniProtKB-ARBA"/>
</dbReference>
<geneLocation type="plasmid" evidence="4 5">
    <name>unnamed3</name>
</geneLocation>
<dbReference type="EMBL" id="CP118742">
    <property type="protein sequence ID" value="WEA58321.1"/>
    <property type="molecule type" value="Genomic_DNA"/>
</dbReference>
<evidence type="ECO:0000256" key="2">
    <source>
        <dbReference type="PIRSR" id="PIRSR000705-1"/>
    </source>
</evidence>
<keyword evidence="4" id="KW-0614">Plasmid</keyword>
<evidence type="ECO:0000256" key="1">
    <source>
        <dbReference type="ARBA" id="ARBA00007420"/>
    </source>
</evidence>
<protein>
    <submittedName>
        <fullName evidence="4">Deoxynucleoside kinase</fullName>
    </submittedName>
</protein>
<evidence type="ECO:0000259" key="3">
    <source>
        <dbReference type="Pfam" id="PF01712"/>
    </source>
</evidence>
<reference evidence="4 5" key="1">
    <citation type="submission" date="2023-02" db="EMBL/GenBank/DDBJ databases">
        <title>Comparative genomics and fermentation flavor characterization of five lactic acid bacteria reveal flavor biosynthesis metabolic pathways in fermented muskmelon puree.</title>
        <authorList>
            <person name="Yuan L."/>
            <person name="Li M."/>
            <person name="Xu X."/>
            <person name="Lao F."/>
            <person name="Wu J."/>
        </authorList>
    </citation>
    <scope>NUCLEOTIDE SEQUENCE [LARGE SCALE GENOMIC DNA]</scope>
    <source>
        <strain evidence="4 5">Ca-4</strain>
        <plasmid evidence="4 5">unnamed3</plasmid>
    </source>
</reference>
<name>A0ABD7XC26_PEDPE</name>